<feature type="domain" description="Ketoreductase" evidence="4">
    <location>
        <begin position="10"/>
        <end position="191"/>
    </location>
</feature>
<dbReference type="Pfam" id="PF13561">
    <property type="entry name" value="adh_short_C2"/>
    <property type="match status" value="1"/>
</dbReference>
<dbReference type="SUPFAM" id="SSF51735">
    <property type="entry name" value="NAD(P)-binding Rossmann-fold domains"/>
    <property type="match status" value="1"/>
</dbReference>
<organism evidence="5 6">
    <name type="scientific">Streptomyces paromomycinus</name>
    <name type="common">Streptomyces rimosus subsp. paromomycinus</name>
    <dbReference type="NCBI Taxonomy" id="92743"/>
    <lineage>
        <taxon>Bacteria</taxon>
        <taxon>Bacillati</taxon>
        <taxon>Actinomycetota</taxon>
        <taxon>Actinomycetes</taxon>
        <taxon>Kitasatosporales</taxon>
        <taxon>Streptomycetaceae</taxon>
        <taxon>Streptomyces</taxon>
    </lineage>
</organism>
<evidence type="ECO:0000313" key="5">
    <source>
        <dbReference type="EMBL" id="GCD41620.1"/>
    </source>
</evidence>
<reference evidence="5 6" key="1">
    <citation type="submission" date="2018-11" db="EMBL/GenBank/DDBJ databases">
        <title>Whole genome sequence of Streptomyces paromomycinus NBRC 15454(T).</title>
        <authorList>
            <person name="Komaki H."/>
            <person name="Tamura T."/>
        </authorList>
    </citation>
    <scope>NUCLEOTIDE SEQUENCE [LARGE SCALE GENOMIC DNA]</scope>
    <source>
        <strain evidence="5 6">NBRC 15454</strain>
    </source>
</reference>
<dbReference type="InterPro" id="IPR057326">
    <property type="entry name" value="KR_dom"/>
</dbReference>
<dbReference type="EMBL" id="BHZD01000001">
    <property type="protein sequence ID" value="GCD41620.1"/>
    <property type="molecule type" value="Genomic_DNA"/>
</dbReference>
<dbReference type="SMART" id="SM00822">
    <property type="entry name" value="PKS_KR"/>
    <property type="match status" value="1"/>
</dbReference>
<evidence type="ECO:0000313" key="6">
    <source>
        <dbReference type="Proteomes" id="UP000286746"/>
    </source>
</evidence>
<comment type="caution">
    <text evidence="5">The sequence shown here is derived from an EMBL/GenBank/DDBJ whole genome shotgun (WGS) entry which is preliminary data.</text>
</comment>
<evidence type="ECO:0000256" key="1">
    <source>
        <dbReference type="ARBA" id="ARBA00006484"/>
    </source>
</evidence>
<dbReference type="PANTHER" id="PTHR24321">
    <property type="entry name" value="DEHYDROGENASES, SHORT CHAIN"/>
    <property type="match status" value="1"/>
</dbReference>
<dbReference type="PRINTS" id="PR00080">
    <property type="entry name" value="SDRFAMILY"/>
</dbReference>
<dbReference type="NCBIfam" id="NF005559">
    <property type="entry name" value="PRK07231.1"/>
    <property type="match status" value="1"/>
</dbReference>
<keyword evidence="2" id="KW-0560">Oxidoreductase</keyword>
<keyword evidence="3" id="KW-0520">NAD</keyword>
<name>A0A401VX09_STREY</name>
<proteinExistence type="inferred from homology"/>
<dbReference type="FunFam" id="3.40.50.720:FF:000084">
    <property type="entry name" value="Short-chain dehydrogenase reductase"/>
    <property type="match status" value="1"/>
</dbReference>
<sequence>MDTTARFTGKTVLVTGGGTGIGRAVALAFAGEGANVVVAGRTEGPLKETVALVAAAGGRAAAVTADVTRGADVAALVEETVRRFGGLDVAVNNVGVFVPPAPTADIPEEDWRRALDTNLTGTFLSMKHEIGHMREHGGGAIVNIASNLGASLRRPGISAYVAAKAAVSALTRNAALDHIKDGIRINAVSPGKVDTPMSTLPGETADQKAERMRREVPAGRSAATAEIAAAVLHLASDAAAFTVGAELVVDGGVTA</sequence>
<dbReference type="CDD" id="cd05233">
    <property type="entry name" value="SDR_c"/>
    <property type="match status" value="1"/>
</dbReference>
<accession>A0A401VX09</accession>
<dbReference type="InterPro" id="IPR002347">
    <property type="entry name" value="SDR_fam"/>
</dbReference>
<gene>
    <name evidence="5" type="ORF">GKJPGBOP_01276</name>
</gene>
<evidence type="ECO:0000259" key="4">
    <source>
        <dbReference type="SMART" id="SM00822"/>
    </source>
</evidence>
<evidence type="ECO:0000256" key="3">
    <source>
        <dbReference type="ARBA" id="ARBA00023027"/>
    </source>
</evidence>
<dbReference type="RefSeq" id="WP_125052605.1">
    <property type="nucleotide sequence ID" value="NZ_BHZD01000001.1"/>
</dbReference>
<protein>
    <submittedName>
        <fullName evidence="5">Dehydrogenase</fullName>
    </submittedName>
</protein>
<dbReference type="PRINTS" id="PR00081">
    <property type="entry name" value="GDHRDH"/>
</dbReference>
<dbReference type="Gene3D" id="3.40.50.720">
    <property type="entry name" value="NAD(P)-binding Rossmann-like Domain"/>
    <property type="match status" value="1"/>
</dbReference>
<dbReference type="GO" id="GO:0016491">
    <property type="term" value="F:oxidoreductase activity"/>
    <property type="evidence" value="ECO:0007669"/>
    <property type="project" value="UniProtKB-KW"/>
</dbReference>
<dbReference type="InterPro" id="IPR036291">
    <property type="entry name" value="NAD(P)-bd_dom_sf"/>
</dbReference>
<dbReference type="PANTHER" id="PTHR24321:SF8">
    <property type="entry name" value="ESTRADIOL 17-BETA-DEHYDROGENASE 8-RELATED"/>
    <property type="match status" value="1"/>
</dbReference>
<keyword evidence="6" id="KW-1185">Reference proteome</keyword>
<dbReference type="AlphaFoldDB" id="A0A401VX09"/>
<dbReference type="Proteomes" id="UP000286746">
    <property type="component" value="Unassembled WGS sequence"/>
</dbReference>
<comment type="similarity">
    <text evidence="1">Belongs to the short-chain dehydrogenases/reductases (SDR) family.</text>
</comment>
<dbReference type="PROSITE" id="PS00061">
    <property type="entry name" value="ADH_SHORT"/>
    <property type="match status" value="1"/>
</dbReference>
<dbReference type="InterPro" id="IPR020904">
    <property type="entry name" value="Sc_DH/Rdtase_CS"/>
</dbReference>
<evidence type="ECO:0000256" key="2">
    <source>
        <dbReference type="ARBA" id="ARBA00023002"/>
    </source>
</evidence>